<reference evidence="2 3" key="2">
    <citation type="submission" date="2020-03" db="EMBL/GenBank/DDBJ databases">
        <authorList>
            <person name="Ichikawa N."/>
            <person name="Kimura A."/>
            <person name="Kitahashi Y."/>
            <person name="Uohara A."/>
        </authorList>
    </citation>
    <scope>NUCLEOTIDE SEQUENCE [LARGE SCALE GENOMIC DNA]</scope>
    <source>
        <strain evidence="2 3">NBRC 107702</strain>
    </source>
</reference>
<reference evidence="2 3" key="1">
    <citation type="submission" date="2020-03" db="EMBL/GenBank/DDBJ databases">
        <title>Whole genome shotgun sequence of Phytohabitans flavus NBRC 107702.</title>
        <authorList>
            <person name="Komaki H."/>
            <person name="Tamura T."/>
        </authorList>
    </citation>
    <scope>NUCLEOTIDE SEQUENCE [LARGE SCALE GENOMIC DNA]</scope>
    <source>
        <strain evidence="2 3">NBRC 107702</strain>
    </source>
</reference>
<organism evidence="2 3">
    <name type="scientific">Phytohabitans flavus</name>
    <dbReference type="NCBI Taxonomy" id="1076124"/>
    <lineage>
        <taxon>Bacteria</taxon>
        <taxon>Bacillati</taxon>
        <taxon>Actinomycetota</taxon>
        <taxon>Actinomycetes</taxon>
        <taxon>Micromonosporales</taxon>
        <taxon>Micromonosporaceae</taxon>
    </lineage>
</organism>
<feature type="transmembrane region" description="Helical" evidence="1">
    <location>
        <begin position="57"/>
        <end position="78"/>
    </location>
</feature>
<name>A0A6F8XKY6_9ACTN</name>
<evidence type="ECO:0000313" key="2">
    <source>
        <dbReference type="EMBL" id="BCB74475.1"/>
    </source>
</evidence>
<dbReference type="KEGG" id="pfla:Pflav_008850"/>
<protein>
    <submittedName>
        <fullName evidence="2">Uncharacterized protein</fullName>
    </submittedName>
</protein>
<dbReference type="AlphaFoldDB" id="A0A6F8XKY6"/>
<dbReference type="EMBL" id="AP022870">
    <property type="protein sequence ID" value="BCB74475.1"/>
    <property type="molecule type" value="Genomic_DNA"/>
</dbReference>
<keyword evidence="3" id="KW-1185">Reference proteome</keyword>
<evidence type="ECO:0000256" key="1">
    <source>
        <dbReference type="SAM" id="Phobius"/>
    </source>
</evidence>
<feature type="transmembrane region" description="Helical" evidence="1">
    <location>
        <begin position="30"/>
        <end position="51"/>
    </location>
</feature>
<sequence>MDVVLGALTAMDKSAIPEIRRTTAYRVTVVGWRVFLVGFAGACSLIGLVALEVLPESILELMPIFMFVLIPTVIVVGGTHTRVGRMIRESGGGDGYQIGDQGTFFKLFLRDVFTGYRP</sequence>
<dbReference type="Proteomes" id="UP000502508">
    <property type="component" value="Chromosome"/>
</dbReference>
<keyword evidence="1" id="KW-0472">Membrane</keyword>
<evidence type="ECO:0000313" key="3">
    <source>
        <dbReference type="Proteomes" id="UP000502508"/>
    </source>
</evidence>
<keyword evidence="1" id="KW-0812">Transmembrane</keyword>
<gene>
    <name evidence="2" type="ORF">Pflav_008850</name>
</gene>
<proteinExistence type="predicted"/>
<accession>A0A6F8XKY6</accession>
<keyword evidence="1" id="KW-1133">Transmembrane helix</keyword>